<dbReference type="FunFam" id="3.20.20.80:FF:000063">
    <property type="entry name" value="Beta-hexosaminidase"/>
    <property type="match status" value="1"/>
</dbReference>
<evidence type="ECO:0000256" key="8">
    <source>
        <dbReference type="PIRSR" id="PIRSR001093-1"/>
    </source>
</evidence>
<keyword evidence="5" id="KW-0325">Glycoprotein</keyword>
<sequence length="597" mass="67790">MKPHILQLIFASCTAAIWPAPVVYDHGNHVVWVSNRVAFNWVGATTIPYPQPSLYNWKPIHPYQHYFGWEFYPRNEAPTGRDMIEYAIQSTKTTLFSRNFVPWKFHPRNWTEPISGACVSEVNIQLLGEDPEDIAKPLAGQIDESYRLTLTKNGEDSKVQISANSSLGILRGLTSFTQLFFASEKHDGWVYTTSAPVEIYDAPTFEHRGVNLDVSRHYFEPSDIKRTIDALAYNKLNRFHLHITDSQSWPLVIPALPSLSINGAYRPNQVYSPEVFKDLQYYASLHGVELITEIDMPGHTSSIAHSHPDLIAAFDRQPDWDTYAAEPPSGTLKLNSTAVDEFLQTLLDDLLPRVFPYSSYFHTGGDEVNKNAYRLDDTVQSSDPAVLQPLMQKFIDRNHNQVRKAGLTPIVWEEMLLDWNLTLGKDVIVQSWQSDEAVARITAKGHKALFGNYKYWYLDCGKGQWLNFDPSVSATHYPYQDYCAPFHNWRLIYSYDPLALVPRENHHLVVGGEAHLWAEQTDATNVDRMLWPRAAAAAEILWSGAKDAQGRNRSQIEAAPRLSEMRERLVARGVGAEPIQMPYCTMEGMGCQLGYTP</sequence>
<dbReference type="InterPro" id="IPR029018">
    <property type="entry name" value="Hex-like_dom2"/>
</dbReference>
<comment type="catalytic activity">
    <reaction evidence="1 7">
        <text>Hydrolysis of terminal non-reducing N-acetyl-D-hexosamine residues in N-acetyl-beta-D-hexosaminides.</text>
        <dbReference type="EC" id="3.2.1.52"/>
    </reaction>
</comment>
<dbReference type="InterPro" id="IPR017853">
    <property type="entry name" value="GH"/>
</dbReference>
<dbReference type="PRINTS" id="PR00738">
    <property type="entry name" value="GLHYDRLASE20"/>
</dbReference>
<feature type="active site" description="Proton donor" evidence="8">
    <location>
        <position position="367"/>
    </location>
</feature>
<dbReference type="Gene3D" id="3.30.379.10">
    <property type="entry name" value="Chitobiase/beta-hexosaminidase domain 2-like"/>
    <property type="match status" value="1"/>
</dbReference>
<proteinExistence type="inferred from homology"/>
<dbReference type="InterPro" id="IPR029019">
    <property type="entry name" value="HEX_eukaryotic_N"/>
</dbReference>
<evidence type="ECO:0000256" key="4">
    <source>
        <dbReference type="ARBA" id="ARBA00022801"/>
    </source>
</evidence>
<dbReference type="SUPFAM" id="SSF55545">
    <property type="entry name" value="beta-N-acetylhexosaminidase-like domain"/>
    <property type="match status" value="1"/>
</dbReference>
<name>A0A9W4UE75_9PLEO</name>
<dbReference type="Pfam" id="PF00728">
    <property type="entry name" value="Glyco_hydro_20"/>
    <property type="match status" value="1"/>
</dbReference>
<dbReference type="GO" id="GO:0030203">
    <property type="term" value="P:glycosaminoglycan metabolic process"/>
    <property type="evidence" value="ECO:0007669"/>
    <property type="project" value="TreeGrafter"/>
</dbReference>
<protein>
    <recommendedName>
        <fullName evidence="7">Beta-hexosaminidase</fullName>
        <ecNumber evidence="7">3.2.1.52</ecNumber>
    </recommendedName>
</protein>
<evidence type="ECO:0000259" key="10">
    <source>
        <dbReference type="Pfam" id="PF00728"/>
    </source>
</evidence>
<feature type="chain" id="PRO_5040738268" description="Beta-hexosaminidase" evidence="9">
    <location>
        <begin position="20"/>
        <end position="597"/>
    </location>
</feature>
<feature type="signal peptide" evidence="9">
    <location>
        <begin position="1"/>
        <end position="19"/>
    </location>
</feature>
<keyword evidence="13" id="KW-1185">Reference proteome</keyword>
<keyword evidence="4 7" id="KW-0378">Hydrolase</keyword>
<evidence type="ECO:0000256" key="5">
    <source>
        <dbReference type="ARBA" id="ARBA00023180"/>
    </source>
</evidence>
<dbReference type="PANTHER" id="PTHR22600">
    <property type="entry name" value="BETA-HEXOSAMINIDASE"/>
    <property type="match status" value="1"/>
</dbReference>
<dbReference type="GO" id="GO:0005975">
    <property type="term" value="P:carbohydrate metabolic process"/>
    <property type="evidence" value="ECO:0007669"/>
    <property type="project" value="InterPro"/>
</dbReference>
<evidence type="ECO:0000256" key="2">
    <source>
        <dbReference type="ARBA" id="ARBA00006285"/>
    </source>
</evidence>
<dbReference type="AlphaFoldDB" id="A0A9W4UE75"/>
<dbReference type="GO" id="GO:0016020">
    <property type="term" value="C:membrane"/>
    <property type="evidence" value="ECO:0007669"/>
    <property type="project" value="TreeGrafter"/>
</dbReference>
<dbReference type="PANTHER" id="PTHR22600:SF58">
    <property type="entry name" value="BETA-HEXOSAMINIDASE"/>
    <property type="match status" value="1"/>
</dbReference>
<organism evidence="12 13">
    <name type="scientific">Periconia digitata</name>
    <dbReference type="NCBI Taxonomy" id="1303443"/>
    <lineage>
        <taxon>Eukaryota</taxon>
        <taxon>Fungi</taxon>
        <taxon>Dikarya</taxon>
        <taxon>Ascomycota</taxon>
        <taxon>Pezizomycotina</taxon>
        <taxon>Dothideomycetes</taxon>
        <taxon>Pleosporomycetidae</taxon>
        <taxon>Pleosporales</taxon>
        <taxon>Massarineae</taxon>
        <taxon>Periconiaceae</taxon>
        <taxon>Periconia</taxon>
    </lineage>
</organism>
<dbReference type="Gene3D" id="3.20.20.80">
    <property type="entry name" value="Glycosidases"/>
    <property type="match status" value="1"/>
</dbReference>
<keyword evidence="6 7" id="KW-0326">Glycosidase</keyword>
<dbReference type="EMBL" id="CAOQHR010000005">
    <property type="protein sequence ID" value="CAI6334576.1"/>
    <property type="molecule type" value="Genomic_DNA"/>
</dbReference>
<dbReference type="OrthoDB" id="428480at2759"/>
<dbReference type="Pfam" id="PF14845">
    <property type="entry name" value="Glycohydro_20b2"/>
    <property type="match status" value="1"/>
</dbReference>
<evidence type="ECO:0000259" key="11">
    <source>
        <dbReference type="Pfam" id="PF14845"/>
    </source>
</evidence>
<dbReference type="PIRSF" id="PIRSF001093">
    <property type="entry name" value="B-hxosamndse_ab_euk"/>
    <property type="match status" value="1"/>
</dbReference>
<dbReference type="GO" id="GO:0016231">
    <property type="term" value="F:beta-N-acetylglucosaminidase activity"/>
    <property type="evidence" value="ECO:0007669"/>
    <property type="project" value="TreeGrafter"/>
</dbReference>
<dbReference type="InterPro" id="IPR015883">
    <property type="entry name" value="Glyco_hydro_20_cat"/>
</dbReference>
<evidence type="ECO:0000256" key="3">
    <source>
        <dbReference type="ARBA" id="ARBA00022729"/>
    </source>
</evidence>
<comment type="similarity">
    <text evidence="2 7">Belongs to the glycosyl hydrolase 20 family.</text>
</comment>
<gene>
    <name evidence="12" type="ORF">PDIGIT_LOCUS7637</name>
</gene>
<feature type="domain" description="Beta-hexosaminidase eukaryotic type N-terminal" evidence="11">
    <location>
        <begin position="17"/>
        <end position="179"/>
    </location>
</feature>
<dbReference type="InterPro" id="IPR025705">
    <property type="entry name" value="Beta_hexosaminidase_sua/sub"/>
</dbReference>
<dbReference type="CDD" id="cd06562">
    <property type="entry name" value="GH20_HexA_HexB-like"/>
    <property type="match status" value="1"/>
</dbReference>
<comment type="caution">
    <text evidence="12">The sequence shown here is derived from an EMBL/GenBank/DDBJ whole genome shotgun (WGS) entry which is preliminary data.</text>
</comment>
<evidence type="ECO:0000256" key="7">
    <source>
        <dbReference type="PIRNR" id="PIRNR001093"/>
    </source>
</evidence>
<dbReference type="Proteomes" id="UP001152607">
    <property type="component" value="Unassembled WGS sequence"/>
</dbReference>
<dbReference type="SUPFAM" id="SSF51445">
    <property type="entry name" value="(Trans)glycosidases"/>
    <property type="match status" value="1"/>
</dbReference>
<evidence type="ECO:0000313" key="13">
    <source>
        <dbReference type="Proteomes" id="UP001152607"/>
    </source>
</evidence>
<accession>A0A9W4UE75</accession>
<evidence type="ECO:0000313" key="12">
    <source>
        <dbReference type="EMBL" id="CAI6334576.1"/>
    </source>
</evidence>
<evidence type="ECO:0000256" key="1">
    <source>
        <dbReference type="ARBA" id="ARBA00001231"/>
    </source>
</evidence>
<keyword evidence="3 9" id="KW-0732">Signal</keyword>
<evidence type="ECO:0000256" key="9">
    <source>
        <dbReference type="SAM" id="SignalP"/>
    </source>
</evidence>
<evidence type="ECO:0000256" key="6">
    <source>
        <dbReference type="ARBA" id="ARBA00023295"/>
    </source>
</evidence>
<dbReference type="EC" id="3.2.1.52" evidence="7"/>
<feature type="domain" description="Glycoside hydrolase family 20 catalytic" evidence="10">
    <location>
        <begin position="205"/>
        <end position="544"/>
    </location>
</feature>
<reference evidence="12" key="1">
    <citation type="submission" date="2023-01" db="EMBL/GenBank/DDBJ databases">
        <authorList>
            <person name="Van Ghelder C."/>
            <person name="Rancurel C."/>
        </authorList>
    </citation>
    <scope>NUCLEOTIDE SEQUENCE</scope>
    <source>
        <strain evidence="12">CNCM I-4278</strain>
    </source>
</reference>